<dbReference type="EMBL" id="CP002877">
    <property type="protein sequence ID" value="AEI75382.1"/>
    <property type="molecule type" value="Genomic_DNA"/>
</dbReference>
<dbReference type="SUPFAM" id="SSF51556">
    <property type="entry name" value="Metallo-dependent hydrolases"/>
    <property type="match status" value="1"/>
</dbReference>
<comment type="similarity">
    <text evidence="2">Belongs to the metallo-dependent hydrolases superfamily. Adenosine and AMP deaminases family.</text>
</comment>
<evidence type="ECO:0000313" key="7">
    <source>
        <dbReference type="EMBL" id="AEI75382.1"/>
    </source>
</evidence>
<dbReference type="GO" id="GO:0046872">
    <property type="term" value="F:metal ion binding"/>
    <property type="evidence" value="ECO:0007669"/>
    <property type="project" value="UniProtKB-KW"/>
</dbReference>
<protein>
    <submittedName>
        <fullName evidence="7">Adenosine deaminase Add</fullName>
        <ecNumber evidence="7">3.5.4.4</ecNumber>
    </submittedName>
</protein>
<dbReference type="PANTHER" id="PTHR43114:SF6">
    <property type="entry name" value="ADENINE DEAMINASE"/>
    <property type="match status" value="1"/>
</dbReference>
<gene>
    <name evidence="7" type="primary">add1</name>
    <name evidence="7" type="ordered locus">CNE_1c00120</name>
</gene>
<evidence type="ECO:0000256" key="4">
    <source>
        <dbReference type="ARBA" id="ARBA00022801"/>
    </source>
</evidence>
<dbReference type="Proteomes" id="UP000006798">
    <property type="component" value="Chromosome 1"/>
</dbReference>
<evidence type="ECO:0000256" key="1">
    <source>
        <dbReference type="ARBA" id="ARBA00001947"/>
    </source>
</evidence>
<feature type="domain" description="Adenosine deaminase" evidence="6">
    <location>
        <begin position="30"/>
        <end position="354"/>
    </location>
</feature>
<comment type="cofactor">
    <cofactor evidence="1">
        <name>Zn(2+)</name>
        <dbReference type="ChEBI" id="CHEBI:29105"/>
    </cofactor>
</comment>
<evidence type="ECO:0000259" key="6">
    <source>
        <dbReference type="Pfam" id="PF00962"/>
    </source>
</evidence>
<evidence type="ECO:0000313" key="8">
    <source>
        <dbReference type="Proteomes" id="UP000006798"/>
    </source>
</evidence>
<dbReference type="GO" id="GO:0005829">
    <property type="term" value="C:cytosol"/>
    <property type="evidence" value="ECO:0007669"/>
    <property type="project" value="TreeGrafter"/>
</dbReference>
<dbReference type="GO" id="GO:0043103">
    <property type="term" value="P:hypoxanthine salvage"/>
    <property type="evidence" value="ECO:0007669"/>
    <property type="project" value="TreeGrafter"/>
</dbReference>
<accession>G0ERV4</accession>
<dbReference type="PANTHER" id="PTHR43114">
    <property type="entry name" value="ADENINE DEAMINASE"/>
    <property type="match status" value="1"/>
</dbReference>
<dbReference type="Pfam" id="PF00962">
    <property type="entry name" value="A_deaminase"/>
    <property type="match status" value="1"/>
</dbReference>
<dbReference type="NCBIfam" id="TIGR01430">
    <property type="entry name" value="aden_deam"/>
    <property type="match status" value="1"/>
</dbReference>
<dbReference type="AlphaFoldDB" id="G0ERV4"/>
<dbReference type="Gene3D" id="3.20.20.140">
    <property type="entry name" value="Metal-dependent hydrolases"/>
    <property type="match status" value="1"/>
</dbReference>
<keyword evidence="3" id="KW-0479">Metal-binding</keyword>
<dbReference type="InterPro" id="IPR001365">
    <property type="entry name" value="A_deaminase_dom"/>
</dbReference>
<reference evidence="7 8" key="1">
    <citation type="journal article" date="2011" name="J. Bacteriol.">
        <title>Complete genome sequence of the type strain Cupriavidus necator N-1.</title>
        <authorList>
            <person name="Poehlein A."/>
            <person name="Kusian B."/>
            <person name="Friedrich B."/>
            <person name="Daniel R."/>
            <person name="Bowien B."/>
        </authorList>
    </citation>
    <scope>NUCLEOTIDE SEQUENCE [LARGE SCALE GENOMIC DNA]</scope>
    <source>
        <strain evidence="8">ATCC 43291 / DSM 13513 / CCUG 52238 / LMG 8453 / N-1</strain>
    </source>
</reference>
<dbReference type="GO" id="GO:0006146">
    <property type="term" value="P:adenine catabolic process"/>
    <property type="evidence" value="ECO:0007669"/>
    <property type="project" value="TreeGrafter"/>
</dbReference>
<dbReference type="InterPro" id="IPR006330">
    <property type="entry name" value="Ado/ade_deaminase"/>
</dbReference>
<keyword evidence="5" id="KW-0862">Zinc</keyword>
<name>G0ERV4_CUPNN</name>
<dbReference type="KEGG" id="cnc:CNE_1c00120"/>
<evidence type="ECO:0000256" key="5">
    <source>
        <dbReference type="ARBA" id="ARBA00022833"/>
    </source>
</evidence>
<proteinExistence type="inferred from homology"/>
<dbReference type="InterPro" id="IPR032466">
    <property type="entry name" value="Metal_Hydrolase"/>
</dbReference>
<keyword evidence="4 7" id="KW-0378">Hydrolase</keyword>
<organism evidence="7 8">
    <name type="scientific">Cupriavidus necator (strain ATCC 43291 / DSM 13513 / CCUG 52238 / LMG 8453 / N-1)</name>
    <name type="common">Ralstonia eutropha</name>
    <dbReference type="NCBI Taxonomy" id="1042878"/>
    <lineage>
        <taxon>Bacteria</taxon>
        <taxon>Pseudomonadati</taxon>
        <taxon>Pseudomonadota</taxon>
        <taxon>Betaproteobacteria</taxon>
        <taxon>Burkholderiales</taxon>
        <taxon>Burkholderiaceae</taxon>
        <taxon>Cupriavidus</taxon>
    </lineage>
</organism>
<evidence type="ECO:0000256" key="2">
    <source>
        <dbReference type="ARBA" id="ARBA00006676"/>
    </source>
</evidence>
<dbReference type="EC" id="3.5.4.4" evidence="7"/>
<sequence>MARCGQHRHTQLSFPIMDDHKRLDFIHALPKVELHVHLEGAIAPERLLMLGRRNGIALPYDTVAQVRAAHAFSNLDEFLGHFGAVCSVLNTSEDFADAVLDLGADARRQNIHYREVMFTLAQHQRRGIPLEAVVAGLQIGRQRCREQHGVEIAFIADIDRTMSAAEARAMVDSLATFSLSAGVVAVGMDGQEVGISPATHRDAFLRARELGFHTTAHLGWDEDPEAIWEALDALPLERIDHGLRAVEDPRLIDVLVQRQIPLTLCPLSSLAVEPGRYPDLAAHPLREMWRRGAAVTLNSDDPMMIGQDLLANYIDVARAYHLQRDDLVRLAGNGMRAAFVPEHLKREWLQQLDRYAAPS</sequence>
<dbReference type="GO" id="GO:0000034">
    <property type="term" value="F:adenine deaminase activity"/>
    <property type="evidence" value="ECO:0007669"/>
    <property type="project" value="TreeGrafter"/>
</dbReference>
<evidence type="ECO:0000256" key="3">
    <source>
        <dbReference type="ARBA" id="ARBA00022723"/>
    </source>
</evidence>
<dbReference type="HOGENOM" id="CLU_039228_0_1_4"/>